<dbReference type="GO" id="GO:0015483">
    <property type="term" value="F:long-chain fatty acid transporting porin activity"/>
    <property type="evidence" value="ECO:0007669"/>
    <property type="project" value="TreeGrafter"/>
</dbReference>
<evidence type="ECO:0000256" key="7">
    <source>
        <dbReference type="ARBA" id="ARBA00023237"/>
    </source>
</evidence>
<dbReference type="AlphaFoldDB" id="A0A7V4WTM2"/>
<dbReference type="Proteomes" id="UP000885779">
    <property type="component" value="Unassembled WGS sequence"/>
</dbReference>
<dbReference type="SUPFAM" id="SSF56935">
    <property type="entry name" value="Porins"/>
    <property type="match status" value="1"/>
</dbReference>
<name>A0A7V4WTM2_CALAY</name>
<comment type="caution">
    <text evidence="9">The sequence shown here is derived from an EMBL/GenBank/DDBJ whole genome shotgun (WGS) entry which is preliminary data.</text>
</comment>
<keyword evidence="4" id="KW-0812">Transmembrane</keyword>
<dbReference type="Gene3D" id="2.40.160.60">
    <property type="entry name" value="Outer membrane protein transport protein (OMPP1/FadL/TodX)"/>
    <property type="match status" value="1"/>
</dbReference>
<keyword evidence="6" id="KW-0472">Membrane</keyword>
<keyword evidence="7" id="KW-0998">Cell outer membrane</keyword>
<evidence type="ECO:0000256" key="1">
    <source>
        <dbReference type="ARBA" id="ARBA00004571"/>
    </source>
</evidence>
<dbReference type="PANTHER" id="PTHR35093">
    <property type="entry name" value="OUTER MEMBRANE PROTEIN NMB0088-RELATED"/>
    <property type="match status" value="1"/>
</dbReference>
<evidence type="ECO:0000256" key="4">
    <source>
        <dbReference type="ARBA" id="ARBA00022692"/>
    </source>
</evidence>
<evidence type="ECO:0000256" key="3">
    <source>
        <dbReference type="ARBA" id="ARBA00022452"/>
    </source>
</evidence>
<proteinExistence type="inferred from homology"/>
<protein>
    <recommendedName>
        <fullName evidence="10">Membrane protein involved in aromatic hydrocarbon degradation</fullName>
    </recommendedName>
</protein>
<sequence length="492" mass="56117">MKYRIKKNRYLFFKSLLLTLLTLIIFTGALAQSAEEAVVLLDNEQGFGIRAAAMGNAYTSAADDYSAIYWNPAGLAMIHHGHLYGSIYNLNYKPVINYQDGSNYNPESFTKLKSLGMAIPFPVSQGSFVFAMGYQRINDLDNYIKFKGINPTSNDLAFEIDNELGYYGVLPFDRQLQQSLTVQNEGNISQWSFGAAADFSKNFSAGLTVNFYGGSSNYTYNYSQDDVNGANSYDIVDQNNRVIEEFYYNYYDVQQKISSEYSGTEFKAGGLLRFSRFMRIGATVTFPMDLKIKEDWMVTDELSYDILVKDENTVYEFIEAYELGSGTFDYIIRTPYKFSAGVSFHSPLIVLSASAEYRDWSQTRYVVPEDRDERDYTFLLDENKYFQDNFGPVINYAVGGELKLFDAMLNLRAGLRYNPSPFVNSDTTMDKKYLSVGFGLGLSENILLEASYTVGLWNYDKAYSYDWPTDKALITSEKYRTDKLVVGMRLYF</sequence>
<gene>
    <name evidence="9" type="ORF">ENK44_01185</name>
</gene>
<dbReference type="InterPro" id="IPR005017">
    <property type="entry name" value="OMPP1/FadL/TodX"/>
</dbReference>
<keyword evidence="3" id="KW-1134">Transmembrane beta strand</keyword>
<dbReference type="PANTHER" id="PTHR35093:SF8">
    <property type="entry name" value="OUTER MEMBRANE PROTEIN NMB0088-RELATED"/>
    <property type="match status" value="1"/>
</dbReference>
<evidence type="ECO:0008006" key="10">
    <source>
        <dbReference type="Google" id="ProtNLM"/>
    </source>
</evidence>
<comment type="similarity">
    <text evidence="2">Belongs to the OmpP1/FadL family.</text>
</comment>
<keyword evidence="5 8" id="KW-0732">Signal</keyword>
<evidence type="ECO:0000313" key="9">
    <source>
        <dbReference type="EMBL" id="HGY54290.1"/>
    </source>
</evidence>
<evidence type="ECO:0000256" key="5">
    <source>
        <dbReference type="ARBA" id="ARBA00022729"/>
    </source>
</evidence>
<evidence type="ECO:0000256" key="2">
    <source>
        <dbReference type="ARBA" id="ARBA00008163"/>
    </source>
</evidence>
<accession>A0A7V4WTM2</accession>
<feature type="chain" id="PRO_5031237683" description="Membrane protein involved in aromatic hydrocarbon degradation" evidence="8">
    <location>
        <begin position="32"/>
        <end position="492"/>
    </location>
</feature>
<comment type="subcellular location">
    <subcellularLocation>
        <location evidence="1">Cell outer membrane</location>
        <topology evidence="1">Multi-pass membrane protein</topology>
    </subcellularLocation>
</comment>
<evidence type="ECO:0000256" key="6">
    <source>
        <dbReference type="ARBA" id="ARBA00023136"/>
    </source>
</evidence>
<evidence type="ECO:0000256" key="8">
    <source>
        <dbReference type="SAM" id="SignalP"/>
    </source>
</evidence>
<reference evidence="9" key="1">
    <citation type="journal article" date="2020" name="mSystems">
        <title>Genome- and Community-Level Interaction Insights into Carbon Utilization and Element Cycling Functions of Hydrothermarchaeota in Hydrothermal Sediment.</title>
        <authorList>
            <person name="Zhou Z."/>
            <person name="Liu Y."/>
            <person name="Xu W."/>
            <person name="Pan J."/>
            <person name="Luo Z.H."/>
            <person name="Li M."/>
        </authorList>
    </citation>
    <scope>NUCLEOTIDE SEQUENCE [LARGE SCALE GENOMIC DNA]</scope>
    <source>
        <strain evidence="9">HyVt-577</strain>
    </source>
</reference>
<dbReference type="GO" id="GO:0009279">
    <property type="term" value="C:cell outer membrane"/>
    <property type="evidence" value="ECO:0007669"/>
    <property type="project" value="UniProtKB-SubCell"/>
</dbReference>
<dbReference type="EMBL" id="DRQG01000015">
    <property type="protein sequence ID" value="HGY54290.1"/>
    <property type="molecule type" value="Genomic_DNA"/>
</dbReference>
<feature type="signal peptide" evidence="8">
    <location>
        <begin position="1"/>
        <end position="31"/>
    </location>
</feature>
<organism evidence="9">
    <name type="scientific">Caldithrix abyssi</name>
    <dbReference type="NCBI Taxonomy" id="187145"/>
    <lineage>
        <taxon>Bacteria</taxon>
        <taxon>Pseudomonadati</taxon>
        <taxon>Calditrichota</taxon>
        <taxon>Calditrichia</taxon>
        <taxon>Calditrichales</taxon>
        <taxon>Calditrichaceae</taxon>
        <taxon>Caldithrix</taxon>
    </lineage>
</organism>